<gene>
    <name evidence="8" type="ORF">KILIM_051_00280</name>
</gene>
<evidence type="ECO:0000259" key="7">
    <source>
        <dbReference type="PROSITE" id="PS50928"/>
    </source>
</evidence>
<dbReference type="InterPro" id="IPR000515">
    <property type="entry name" value="MetI-like"/>
</dbReference>
<dbReference type="InterPro" id="IPR051204">
    <property type="entry name" value="ABC_transp_perm/SBD"/>
</dbReference>
<dbReference type="RefSeq" id="WP_006593417.1">
    <property type="nucleotide sequence ID" value="NZ_BAHD01000051.1"/>
</dbReference>
<comment type="caution">
    <text evidence="8">The sequence shown here is derived from an EMBL/GenBank/DDBJ whole genome shotgun (WGS) entry which is preliminary data.</text>
</comment>
<evidence type="ECO:0000256" key="4">
    <source>
        <dbReference type="ARBA" id="ARBA00022989"/>
    </source>
</evidence>
<dbReference type="PANTHER" id="PTHR30177:SF4">
    <property type="entry name" value="OSMOPROTECTANT IMPORT PERMEASE PROTEIN OSMW"/>
    <property type="match status" value="1"/>
</dbReference>
<dbReference type="STRING" id="1184609.KILIM_051_00280"/>
<keyword evidence="5 6" id="KW-0472">Membrane</keyword>
<organism evidence="8 9">
    <name type="scientific">Kineosphaera limosa NBRC 100340</name>
    <dbReference type="NCBI Taxonomy" id="1184609"/>
    <lineage>
        <taxon>Bacteria</taxon>
        <taxon>Bacillati</taxon>
        <taxon>Actinomycetota</taxon>
        <taxon>Actinomycetes</taxon>
        <taxon>Micrococcales</taxon>
        <taxon>Dermatophilaceae</taxon>
        <taxon>Kineosphaera</taxon>
    </lineage>
</organism>
<dbReference type="Proteomes" id="UP000008366">
    <property type="component" value="Unassembled WGS sequence"/>
</dbReference>
<feature type="transmembrane region" description="Helical" evidence="6">
    <location>
        <begin position="120"/>
        <end position="144"/>
    </location>
</feature>
<dbReference type="GO" id="GO:0005886">
    <property type="term" value="C:plasma membrane"/>
    <property type="evidence" value="ECO:0007669"/>
    <property type="project" value="UniProtKB-SubCell"/>
</dbReference>
<dbReference type="InterPro" id="IPR035906">
    <property type="entry name" value="MetI-like_sf"/>
</dbReference>
<dbReference type="eggNOG" id="COG1174">
    <property type="taxonomic scope" value="Bacteria"/>
</dbReference>
<comment type="subcellular location">
    <subcellularLocation>
        <location evidence="6">Cell membrane</location>
        <topology evidence="6">Multi-pass membrane protein</topology>
    </subcellularLocation>
    <subcellularLocation>
        <location evidence="1">Membrane</location>
        <topology evidence="1">Multi-pass membrane protein</topology>
    </subcellularLocation>
</comment>
<accession>K6WCA4</accession>
<evidence type="ECO:0000313" key="8">
    <source>
        <dbReference type="EMBL" id="GAB96885.1"/>
    </source>
</evidence>
<proteinExistence type="inferred from homology"/>
<keyword evidence="3 6" id="KW-0812">Transmembrane</keyword>
<feature type="transmembrane region" description="Helical" evidence="6">
    <location>
        <begin position="92"/>
        <end position="114"/>
    </location>
</feature>
<reference evidence="8 9" key="1">
    <citation type="submission" date="2012-08" db="EMBL/GenBank/DDBJ databases">
        <title>Whole genome shotgun sequence of Kineosphaera limosa NBRC 100340.</title>
        <authorList>
            <person name="Yoshida I."/>
            <person name="Isaki S."/>
            <person name="Hosoyama A."/>
            <person name="Tsuchikane K."/>
            <person name="Katsumata H."/>
            <person name="Ando Y."/>
            <person name="Ohji S."/>
            <person name="Hamada M."/>
            <person name="Tamura T."/>
            <person name="Yamazoe A."/>
            <person name="Yamazaki S."/>
            <person name="Fujita N."/>
        </authorList>
    </citation>
    <scope>NUCLEOTIDE SEQUENCE [LARGE SCALE GENOMIC DNA]</scope>
    <source>
        <strain evidence="8 9">NBRC 100340</strain>
    </source>
</reference>
<protein>
    <submittedName>
        <fullName evidence="8">Putative ABC transporter permease protein</fullName>
    </submittedName>
</protein>
<keyword evidence="4 6" id="KW-1133">Transmembrane helix</keyword>
<evidence type="ECO:0000256" key="1">
    <source>
        <dbReference type="ARBA" id="ARBA00004141"/>
    </source>
</evidence>
<evidence type="ECO:0000256" key="5">
    <source>
        <dbReference type="ARBA" id="ARBA00023136"/>
    </source>
</evidence>
<feature type="transmembrane region" description="Helical" evidence="6">
    <location>
        <begin position="6"/>
        <end position="25"/>
    </location>
</feature>
<dbReference type="GO" id="GO:0031460">
    <property type="term" value="P:glycine betaine transport"/>
    <property type="evidence" value="ECO:0007669"/>
    <property type="project" value="TreeGrafter"/>
</dbReference>
<dbReference type="EMBL" id="BAHD01000051">
    <property type="protein sequence ID" value="GAB96885.1"/>
    <property type="molecule type" value="Genomic_DNA"/>
</dbReference>
<dbReference type="PROSITE" id="PS50928">
    <property type="entry name" value="ABC_TM1"/>
    <property type="match status" value="1"/>
</dbReference>
<feature type="domain" description="ABC transmembrane type-1" evidence="7">
    <location>
        <begin position="1"/>
        <end position="144"/>
    </location>
</feature>
<comment type="similarity">
    <text evidence="6">Belongs to the binding-protein-dependent transport system permease family.</text>
</comment>
<name>K6WCA4_9MICO</name>
<keyword evidence="2 6" id="KW-0813">Transport</keyword>
<evidence type="ECO:0000256" key="6">
    <source>
        <dbReference type="RuleBase" id="RU363032"/>
    </source>
</evidence>
<evidence type="ECO:0000256" key="2">
    <source>
        <dbReference type="ARBA" id="ARBA00022448"/>
    </source>
</evidence>
<evidence type="ECO:0000256" key="3">
    <source>
        <dbReference type="ARBA" id="ARBA00022692"/>
    </source>
</evidence>
<dbReference type="Gene3D" id="1.10.3720.10">
    <property type="entry name" value="MetI-like"/>
    <property type="match status" value="1"/>
</dbReference>
<dbReference type="CDD" id="cd06261">
    <property type="entry name" value="TM_PBP2"/>
    <property type="match status" value="1"/>
</dbReference>
<evidence type="ECO:0000313" key="9">
    <source>
        <dbReference type="Proteomes" id="UP000008366"/>
    </source>
</evidence>
<dbReference type="SUPFAM" id="SSF161098">
    <property type="entry name" value="MetI-like"/>
    <property type="match status" value="1"/>
</dbReference>
<sequence>MAVANFGQAAPAIGLLVLLAMWLGFDRSTTIIGLTLYAILPVLQNTITGLQGVDRTLVEAARGMGMSRAAVLLRVEVPLAVPVIMAGVRTALVLLVGTATFATFVNAGGLGQLITTGIQLFRYPVLVSGALIVALLALLVDWAGRVLEVLARPKGLS</sequence>
<dbReference type="PANTHER" id="PTHR30177">
    <property type="entry name" value="GLYCINE BETAINE/L-PROLINE TRANSPORT SYSTEM PERMEASE PROTEIN PROW"/>
    <property type="match status" value="1"/>
</dbReference>
<dbReference type="AlphaFoldDB" id="K6WCA4"/>
<dbReference type="Pfam" id="PF00528">
    <property type="entry name" value="BPD_transp_1"/>
    <property type="match status" value="1"/>
</dbReference>
<dbReference type="GO" id="GO:0055085">
    <property type="term" value="P:transmembrane transport"/>
    <property type="evidence" value="ECO:0007669"/>
    <property type="project" value="InterPro"/>
</dbReference>
<keyword evidence="9" id="KW-1185">Reference proteome</keyword>